<dbReference type="FunFam" id="1.20.1270.60:FF:000022">
    <property type="entry name" value="Sorting nexin 3 protein"/>
    <property type="match status" value="1"/>
</dbReference>
<comment type="caution">
    <text evidence="13">The sequence shown here is derived from an EMBL/GenBank/DDBJ whole genome shotgun (WGS) entry which is preliminary data.</text>
</comment>
<feature type="non-terminal residue" evidence="13">
    <location>
        <position position="1"/>
    </location>
</feature>
<keyword evidence="5" id="KW-0813">Transport</keyword>
<evidence type="ECO:0000256" key="4">
    <source>
        <dbReference type="ARBA" id="ARBA00010883"/>
    </source>
</evidence>
<evidence type="ECO:0000256" key="10">
    <source>
        <dbReference type="ARBA" id="ARBA00023136"/>
    </source>
</evidence>
<keyword evidence="10" id="KW-0472">Membrane</keyword>
<comment type="subcellular location">
    <subcellularLocation>
        <location evidence="2">Cytoplasm</location>
    </subcellularLocation>
    <subcellularLocation>
        <location evidence="3">Golgi apparatus</location>
    </subcellularLocation>
    <subcellularLocation>
        <location evidence="1">Membrane</location>
        <topology evidence="1">Peripheral membrane protein</topology>
        <orientation evidence="1">Cytoplasmic side</orientation>
    </subcellularLocation>
</comment>
<dbReference type="GO" id="GO:0034498">
    <property type="term" value="P:early endosome to Golgi transport"/>
    <property type="evidence" value="ECO:0007669"/>
    <property type="project" value="TreeGrafter"/>
</dbReference>
<dbReference type="SUPFAM" id="SSF64268">
    <property type="entry name" value="PX domain"/>
    <property type="match status" value="1"/>
</dbReference>
<evidence type="ECO:0000259" key="12">
    <source>
        <dbReference type="PROSITE" id="PS50195"/>
    </source>
</evidence>
<dbReference type="GO" id="GO:0005829">
    <property type="term" value="C:cytosol"/>
    <property type="evidence" value="ECO:0007669"/>
    <property type="project" value="GOC"/>
</dbReference>
<dbReference type="PANTHER" id="PTHR10555">
    <property type="entry name" value="SORTING NEXIN"/>
    <property type="match status" value="1"/>
</dbReference>
<keyword evidence="6" id="KW-0963">Cytoplasm</keyword>
<evidence type="ECO:0000256" key="6">
    <source>
        <dbReference type="ARBA" id="ARBA00022490"/>
    </source>
</evidence>
<keyword evidence="9" id="KW-0333">Golgi apparatus</keyword>
<dbReference type="InterPro" id="IPR036871">
    <property type="entry name" value="PX_dom_sf"/>
</dbReference>
<dbReference type="Gene3D" id="3.30.1520.10">
    <property type="entry name" value="Phox-like domain"/>
    <property type="match status" value="1"/>
</dbReference>
<dbReference type="SUPFAM" id="SSF103657">
    <property type="entry name" value="BAR/IMD domain-like"/>
    <property type="match status" value="1"/>
</dbReference>
<evidence type="ECO:0000256" key="8">
    <source>
        <dbReference type="ARBA" id="ARBA00022927"/>
    </source>
</evidence>
<evidence type="ECO:0000256" key="11">
    <source>
        <dbReference type="SAM" id="MobiDB-lite"/>
    </source>
</evidence>
<evidence type="ECO:0000313" key="14">
    <source>
        <dbReference type="Proteomes" id="UP001432322"/>
    </source>
</evidence>
<comment type="similarity">
    <text evidence="4">Belongs to the sorting nexin family.</text>
</comment>
<evidence type="ECO:0000313" key="13">
    <source>
        <dbReference type="EMBL" id="GMT30979.1"/>
    </source>
</evidence>
<evidence type="ECO:0000256" key="3">
    <source>
        <dbReference type="ARBA" id="ARBA00004555"/>
    </source>
</evidence>
<dbReference type="GO" id="GO:0010008">
    <property type="term" value="C:endosome membrane"/>
    <property type="evidence" value="ECO:0007669"/>
    <property type="project" value="TreeGrafter"/>
</dbReference>
<feature type="region of interest" description="Disordered" evidence="11">
    <location>
        <begin position="41"/>
        <end position="63"/>
    </location>
</feature>
<dbReference type="GO" id="GO:0015031">
    <property type="term" value="P:protein transport"/>
    <property type="evidence" value="ECO:0007669"/>
    <property type="project" value="UniProtKB-KW"/>
</dbReference>
<dbReference type="GO" id="GO:0005794">
    <property type="term" value="C:Golgi apparatus"/>
    <property type="evidence" value="ECO:0007669"/>
    <property type="project" value="UniProtKB-SubCell"/>
</dbReference>
<organism evidence="13 14">
    <name type="scientific">Pristionchus fissidentatus</name>
    <dbReference type="NCBI Taxonomy" id="1538716"/>
    <lineage>
        <taxon>Eukaryota</taxon>
        <taxon>Metazoa</taxon>
        <taxon>Ecdysozoa</taxon>
        <taxon>Nematoda</taxon>
        <taxon>Chromadorea</taxon>
        <taxon>Rhabditida</taxon>
        <taxon>Rhabditina</taxon>
        <taxon>Diplogasteromorpha</taxon>
        <taxon>Diplogasteroidea</taxon>
        <taxon>Neodiplogasteridae</taxon>
        <taxon>Pristionchus</taxon>
    </lineage>
</organism>
<dbReference type="Pfam" id="PF09325">
    <property type="entry name" value="Vps5"/>
    <property type="match status" value="1"/>
</dbReference>
<dbReference type="GO" id="GO:0035091">
    <property type="term" value="F:phosphatidylinositol binding"/>
    <property type="evidence" value="ECO:0007669"/>
    <property type="project" value="InterPro"/>
</dbReference>
<keyword evidence="8" id="KW-0653">Protein transport</keyword>
<dbReference type="EMBL" id="BTSY01000005">
    <property type="protein sequence ID" value="GMT30979.1"/>
    <property type="molecule type" value="Genomic_DNA"/>
</dbReference>
<evidence type="ECO:0000256" key="2">
    <source>
        <dbReference type="ARBA" id="ARBA00004496"/>
    </source>
</evidence>
<dbReference type="GO" id="GO:0098796">
    <property type="term" value="C:membrane protein complex"/>
    <property type="evidence" value="ECO:0007669"/>
    <property type="project" value="UniProtKB-ARBA"/>
</dbReference>
<dbReference type="AlphaFoldDB" id="A0AAV5WG11"/>
<reference evidence="13" key="1">
    <citation type="submission" date="2023-10" db="EMBL/GenBank/DDBJ databases">
        <title>Genome assembly of Pristionchus species.</title>
        <authorList>
            <person name="Yoshida K."/>
            <person name="Sommer R.J."/>
        </authorList>
    </citation>
    <scope>NUCLEOTIDE SEQUENCE</scope>
    <source>
        <strain evidence="13">RS5133</strain>
    </source>
</reference>
<dbReference type="SMART" id="SM00312">
    <property type="entry name" value="PX"/>
    <property type="match status" value="1"/>
</dbReference>
<keyword evidence="14" id="KW-1185">Reference proteome</keyword>
<feature type="domain" description="PX" evidence="12">
    <location>
        <begin position="117"/>
        <end position="246"/>
    </location>
</feature>
<dbReference type="PANTHER" id="PTHR10555:SF170">
    <property type="entry name" value="FI18122P1"/>
    <property type="match status" value="1"/>
</dbReference>
<dbReference type="PROSITE" id="PS50195">
    <property type="entry name" value="PX"/>
    <property type="match status" value="1"/>
</dbReference>
<proteinExistence type="inferred from homology"/>
<dbReference type="InterPro" id="IPR015404">
    <property type="entry name" value="Vps5_C"/>
</dbReference>
<protein>
    <recommendedName>
        <fullName evidence="12">PX domain-containing protein</fullName>
    </recommendedName>
</protein>
<evidence type="ECO:0000256" key="9">
    <source>
        <dbReference type="ARBA" id="ARBA00023034"/>
    </source>
</evidence>
<dbReference type="Gene3D" id="1.20.1270.60">
    <property type="entry name" value="Arfaptin homology (AH) domain/BAR domain"/>
    <property type="match status" value="1"/>
</dbReference>
<dbReference type="InterPro" id="IPR001683">
    <property type="entry name" value="PX_dom"/>
</dbReference>
<keyword evidence="7" id="KW-0597">Phosphoprotein</keyword>
<dbReference type="InterPro" id="IPR027267">
    <property type="entry name" value="AH/BAR_dom_sf"/>
</dbReference>
<name>A0AAV5WG11_9BILA</name>
<evidence type="ECO:0000256" key="7">
    <source>
        <dbReference type="ARBA" id="ARBA00022553"/>
    </source>
</evidence>
<evidence type="ECO:0000256" key="1">
    <source>
        <dbReference type="ARBA" id="ARBA00004287"/>
    </source>
</evidence>
<dbReference type="Proteomes" id="UP001432322">
    <property type="component" value="Unassembled WGS sequence"/>
</dbReference>
<accession>A0AAV5WG11</accession>
<evidence type="ECO:0000256" key="5">
    <source>
        <dbReference type="ARBA" id="ARBA00022448"/>
    </source>
</evidence>
<sequence>AHFANYPFRFVRANGEEPPRNLMKIMIGDGSAVLEHEVNLNDDDSRDNSARNLLEDDDDVKSPQRASLEAALADEDEQEAMRNAGSNGVTTSRLVLSDSRPAEIPSMTAEEEAPLTGSITVRIGSFEKRGEGMNAYIVYLVVTEVHGVSGYSRDRYEVWRRFSDFLGLHEKLAEKMAGRGVVLPHPPEKSIAALTKTKAADAGSTKDVAAMRRRLLERYMCRVVLHSALRADCDVRDFLTMEVELPKATNTSTLSSAGMKRMFKSVGEAFTKMAVHMEEGDRWFEQMQSQTDEQEEAMKRMHTISETLVSTRRDLAAIGETFSKSLSLLASCEESTALARCLSHLTECEETVGAVWERQSDCDTAELAEAVGEYVSLFNSLKAAFGERHRVWQNWQTAQQNITKKREQKTRLELAGKTDKAVALRAETDEAVTKADQLEMQFGRISDEIKKEYGKFEATRKRDLKEIIIRFLETLMKSQEELLKAWQRFAPETAVIPV</sequence>
<dbReference type="Pfam" id="PF00787">
    <property type="entry name" value="PX"/>
    <property type="match status" value="1"/>
</dbReference>
<gene>
    <name evidence="13" type="ORF">PFISCL1PPCAC_22276</name>
</gene>